<dbReference type="OrthoDB" id="2315619at2759"/>
<dbReference type="AlphaFoldDB" id="A0A9N9HCV7"/>
<gene>
    <name evidence="2" type="ORF">PBRASI_LOCUS11283</name>
</gene>
<feature type="non-terminal residue" evidence="2">
    <location>
        <position position="53"/>
    </location>
</feature>
<organism evidence="2 3">
    <name type="scientific">Paraglomus brasilianum</name>
    <dbReference type="NCBI Taxonomy" id="144538"/>
    <lineage>
        <taxon>Eukaryota</taxon>
        <taxon>Fungi</taxon>
        <taxon>Fungi incertae sedis</taxon>
        <taxon>Mucoromycota</taxon>
        <taxon>Glomeromycotina</taxon>
        <taxon>Glomeromycetes</taxon>
        <taxon>Paraglomerales</taxon>
        <taxon>Paraglomeraceae</taxon>
        <taxon>Paraglomus</taxon>
    </lineage>
</organism>
<protein>
    <submittedName>
        <fullName evidence="2">5901_t:CDS:1</fullName>
    </submittedName>
</protein>
<evidence type="ECO:0000256" key="1">
    <source>
        <dbReference type="SAM" id="MobiDB-lite"/>
    </source>
</evidence>
<reference evidence="2" key="1">
    <citation type="submission" date="2021-06" db="EMBL/GenBank/DDBJ databases">
        <authorList>
            <person name="Kallberg Y."/>
            <person name="Tangrot J."/>
            <person name="Rosling A."/>
        </authorList>
    </citation>
    <scope>NUCLEOTIDE SEQUENCE</scope>
    <source>
        <strain evidence="2">BR232B</strain>
    </source>
</reference>
<keyword evidence="3" id="KW-1185">Reference proteome</keyword>
<evidence type="ECO:0000313" key="3">
    <source>
        <dbReference type="Proteomes" id="UP000789739"/>
    </source>
</evidence>
<evidence type="ECO:0000313" key="2">
    <source>
        <dbReference type="EMBL" id="CAG8670643.1"/>
    </source>
</evidence>
<dbReference type="EMBL" id="CAJVPI010004885">
    <property type="protein sequence ID" value="CAG8670643.1"/>
    <property type="molecule type" value="Genomic_DNA"/>
</dbReference>
<comment type="caution">
    <text evidence="2">The sequence shown here is derived from an EMBL/GenBank/DDBJ whole genome shotgun (WGS) entry which is preliminary data.</text>
</comment>
<sequence length="53" mass="6053">MSDPTTSIVYTEIARLNFTTEERTALRSFFSNHKETKNEAEEVLPTCATDVEK</sequence>
<feature type="region of interest" description="Disordered" evidence="1">
    <location>
        <begin position="34"/>
        <end position="53"/>
    </location>
</feature>
<dbReference type="Proteomes" id="UP000789739">
    <property type="component" value="Unassembled WGS sequence"/>
</dbReference>
<name>A0A9N9HCV7_9GLOM</name>
<accession>A0A9N9HCV7</accession>
<proteinExistence type="predicted"/>